<dbReference type="SUPFAM" id="SSF51735">
    <property type="entry name" value="NAD(P)-binding Rossmann-fold domains"/>
    <property type="match status" value="1"/>
</dbReference>
<gene>
    <name evidence="5" type="ORF">Msi02_19570</name>
</gene>
<keyword evidence="4" id="KW-0812">Transmembrane</keyword>
<evidence type="ECO:0000256" key="4">
    <source>
        <dbReference type="SAM" id="Phobius"/>
    </source>
</evidence>
<evidence type="ECO:0000313" key="5">
    <source>
        <dbReference type="EMBL" id="GIH61140.1"/>
    </source>
</evidence>
<dbReference type="PANTHER" id="PTHR43639:SF1">
    <property type="entry name" value="SHORT-CHAIN DEHYDROGENASE_REDUCTASE FAMILY PROTEIN"/>
    <property type="match status" value="1"/>
</dbReference>
<keyword evidence="4" id="KW-0472">Membrane</keyword>
<dbReference type="PANTHER" id="PTHR43639">
    <property type="entry name" value="OXIDOREDUCTASE, SHORT-CHAIN DEHYDROGENASE/REDUCTASE FAMILY (AFU_ORTHOLOGUE AFUA_5G02870)"/>
    <property type="match status" value="1"/>
</dbReference>
<dbReference type="Pfam" id="PF13561">
    <property type="entry name" value="adh_short_C2"/>
    <property type="match status" value="1"/>
</dbReference>
<keyword evidence="4" id="KW-1133">Transmembrane helix</keyword>
<dbReference type="Pfam" id="PF00106">
    <property type="entry name" value="adh_short"/>
    <property type="match status" value="1"/>
</dbReference>
<keyword evidence="2" id="KW-0560">Oxidoreductase</keyword>
<reference evidence="5 6" key="1">
    <citation type="submission" date="2021-01" db="EMBL/GenBank/DDBJ databases">
        <title>Whole genome shotgun sequence of Microbispora siamensis NBRC 104113.</title>
        <authorList>
            <person name="Komaki H."/>
            <person name="Tamura T."/>
        </authorList>
    </citation>
    <scope>NUCLEOTIDE SEQUENCE [LARGE SCALE GENOMIC DNA]</scope>
    <source>
        <strain evidence="5 6">NBRC 104113</strain>
    </source>
</reference>
<protein>
    <submittedName>
        <fullName evidence="5">Beta-ketoacyl-ACP reductase</fullName>
    </submittedName>
</protein>
<dbReference type="CDD" id="cd05233">
    <property type="entry name" value="SDR_c"/>
    <property type="match status" value="1"/>
</dbReference>
<proteinExistence type="inferred from homology"/>
<evidence type="ECO:0000256" key="1">
    <source>
        <dbReference type="ARBA" id="ARBA00006484"/>
    </source>
</evidence>
<dbReference type="PROSITE" id="PS51257">
    <property type="entry name" value="PROKAR_LIPOPROTEIN"/>
    <property type="match status" value="1"/>
</dbReference>
<evidence type="ECO:0000256" key="3">
    <source>
        <dbReference type="RuleBase" id="RU000363"/>
    </source>
</evidence>
<dbReference type="Gene3D" id="3.40.50.720">
    <property type="entry name" value="NAD(P)-binding Rossmann-like Domain"/>
    <property type="match status" value="1"/>
</dbReference>
<dbReference type="InterPro" id="IPR002347">
    <property type="entry name" value="SDR_fam"/>
</dbReference>
<dbReference type="PRINTS" id="PR00080">
    <property type="entry name" value="SDRFAMILY"/>
</dbReference>
<dbReference type="InterPro" id="IPR036291">
    <property type="entry name" value="NAD(P)-bd_dom_sf"/>
</dbReference>
<organism evidence="5 6">
    <name type="scientific">Microbispora siamensis</name>
    <dbReference type="NCBI Taxonomy" id="564413"/>
    <lineage>
        <taxon>Bacteria</taxon>
        <taxon>Bacillati</taxon>
        <taxon>Actinomycetota</taxon>
        <taxon>Actinomycetes</taxon>
        <taxon>Streptosporangiales</taxon>
        <taxon>Streptosporangiaceae</taxon>
        <taxon>Microbispora</taxon>
    </lineage>
</organism>
<sequence>MAMIDPRLTDRVALVTGANQGIGAAIAVALAACGAAVLLTYKRLDPAEHAGDPAFPEAYGRLRARDAEEVVTRIRREGGRAEQIEAELADATAIGGLFDRAEAAFGPVEILVNNASGWVADTFLPDARDRFGRALRPVDADSHDRQFAVDVRAPALLIAEFARRHVRRGATWGRIIGLTSGGPEGFPEEVSYGAAKAAQENYTMSAAAELGRYGITANMVRPPATDTGWITPVVEEAVRTTSPLRHVGTPEEVAEVIVFLASHQARHVTGQIIAMS</sequence>
<feature type="transmembrane region" description="Helical" evidence="4">
    <location>
        <begin position="20"/>
        <end position="41"/>
    </location>
</feature>
<keyword evidence="6" id="KW-1185">Reference proteome</keyword>
<evidence type="ECO:0000313" key="6">
    <source>
        <dbReference type="Proteomes" id="UP000660454"/>
    </source>
</evidence>
<dbReference type="EMBL" id="BOOF01000007">
    <property type="protein sequence ID" value="GIH61140.1"/>
    <property type="molecule type" value="Genomic_DNA"/>
</dbReference>
<comment type="caution">
    <text evidence="5">The sequence shown here is derived from an EMBL/GenBank/DDBJ whole genome shotgun (WGS) entry which is preliminary data.</text>
</comment>
<accession>A0ABQ4GI86</accession>
<dbReference type="Proteomes" id="UP000660454">
    <property type="component" value="Unassembled WGS sequence"/>
</dbReference>
<evidence type="ECO:0000256" key="2">
    <source>
        <dbReference type="ARBA" id="ARBA00023002"/>
    </source>
</evidence>
<dbReference type="PRINTS" id="PR00081">
    <property type="entry name" value="GDHRDH"/>
</dbReference>
<name>A0ABQ4GI86_9ACTN</name>
<comment type="similarity">
    <text evidence="1 3">Belongs to the short-chain dehydrogenases/reductases (SDR) family.</text>
</comment>